<feature type="binding site" evidence="9">
    <location>
        <position position="75"/>
    </location>
    <ligand>
        <name>S-adenosyl-L-methionine</name>
        <dbReference type="ChEBI" id="CHEBI:59789"/>
    </ligand>
</feature>
<dbReference type="PANTHER" id="PTHR13600:SF21">
    <property type="entry name" value="LEUCINE CARBOXYL METHYLTRANSFERASE 1"/>
    <property type="match status" value="1"/>
</dbReference>
<reference evidence="10 11" key="1">
    <citation type="journal article" date="2016" name="Proc. Natl. Acad. Sci. U.S.A.">
        <title>Comparative genomics of biotechnologically important yeasts.</title>
        <authorList>
            <person name="Riley R."/>
            <person name="Haridas S."/>
            <person name="Wolfe K.H."/>
            <person name="Lopes M.R."/>
            <person name="Hittinger C.T."/>
            <person name="Goeker M."/>
            <person name="Salamov A.A."/>
            <person name="Wisecaver J.H."/>
            <person name="Long T.M."/>
            <person name="Calvey C.H."/>
            <person name="Aerts A.L."/>
            <person name="Barry K.W."/>
            <person name="Choi C."/>
            <person name="Clum A."/>
            <person name="Coughlan A.Y."/>
            <person name="Deshpande S."/>
            <person name="Douglass A.P."/>
            <person name="Hanson S.J."/>
            <person name="Klenk H.-P."/>
            <person name="LaButti K.M."/>
            <person name="Lapidus A."/>
            <person name="Lindquist E.A."/>
            <person name="Lipzen A.M."/>
            <person name="Meier-Kolthoff J.P."/>
            <person name="Ohm R.A."/>
            <person name="Otillar R.P."/>
            <person name="Pangilinan J.L."/>
            <person name="Peng Y."/>
            <person name="Rokas A."/>
            <person name="Rosa C.A."/>
            <person name="Scheuner C."/>
            <person name="Sibirny A.A."/>
            <person name="Slot J.C."/>
            <person name="Stielow J.B."/>
            <person name="Sun H."/>
            <person name="Kurtzman C.P."/>
            <person name="Blackwell M."/>
            <person name="Grigoriev I.V."/>
            <person name="Jeffries T.W."/>
        </authorList>
    </citation>
    <scope>NUCLEOTIDE SEQUENCE [LARGE SCALE GENOMIC DNA]</scope>
    <source>
        <strain evidence="11">ATCC 58044 / CBS 1984 / NCYC 433 / NRRL Y-366-8</strain>
    </source>
</reference>
<dbReference type="InterPro" id="IPR016651">
    <property type="entry name" value="LCMT1"/>
</dbReference>
<evidence type="ECO:0000256" key="5">
    <source>
        <dbReference type="ARBA" id="ARBA00022603"/>
    </source>
</evidence>
<dbReference type="GO" id="GO:0065003">
    <property type="term" value="P:protein-containing complex assembly"/>
    <property type="evidence" value="ECO:0007669"/>
    <property type="project" value="EnsemblFungi"/>
</dbReference>
<dbReference type="OrthoDB" id="203237at2759"/>
<dbReference type="Proteomes" id="UP000094112">
    <property type="component" value="Unassembled WGS sequence"/>
</dbReference>
<proteinExistence type="inferred from homology"/>
<evidence type="ECO:0000256" key="6">
    <source>
        <dbReference type="ARBA" id="ARBA00022679"/>
    </source>
</evidence>
<evidence type="ECO:0000256" key="1">
    <source>
        <dbReference type="ARBA" id="ARBA00000724"/>
    </source>
</evidence>
<dbReference type="InterPro" id="IPR007213">
    <property type="entry name" value="Ppm1/Ppm2/Tcmp"/>
</dbReference>
<feature type="binding site" evidence="9">
    <location>
        <position position="204"/>
    </location>
    <ligand>
        <name>S-adenosyl-L-methionine</name>
        <dbReference type="ChEBI" id="CHEBI:59789"/>
    </ligand>
</feature>
<keyword evidence="11" id="KW-1185">Reference proteome</keyword>
<dbReference type="PANTHER" id="PTHR13600">
    <property type="entry name" value="LEUCINE CARBOXYL METHYLTRANSFERASE"/>
    <property type="match status" value="1"/>
</dbReference>
<dbReference type="STRING" id="683960.A0A1E3P0F7"/>
<name>A0A1E3P0F7_WICAA</name>
<evidence type="ECO:0000256" key="4">
    <source>
        <dbReference type="ARBA" id="ARBA00017497"/>
    </source>
</evidence>
<dbReference type="EC" id="2.1.1.233" evidence="3 8"/>
<dbReference type="GO" id="GO:0032259">
    <property type="term" value="P:methylation"/>
    <property type="evidence" value="ECO:0007669"/>
    <property type="project" value="UniProtKB-KW"/>
</dbReference>
<accession>A0A1E3P0F7</accession>
<dbReference type="Gene3D" id="3.40.50.150">
    <property type="entry name" value="Vaccinia Virus protein VP39"/>
    <property type="match status" value="1"/>
</dbReference>
<dbReference type="SUPFAM" id="SSF53335">
    <property type="entry name" value="S-adenosyl-L-methionine-dependent methyltransferases"/>
    <property type="match status" value="1"/>
</dbReference>
<dbReference type="GeneID" id="30202121"/>
<dbReference type="GO" id="GO:0010506">
    <property type="term" value="P:regulation of autophagy"/>
    <property type="evidence" value="ECO:0007669"/>
    <property type="project" value="EnsemblFungi"/>
</dbReference>
<keyword evidence="5 8" id="KW-0489">Methyltransferase</keyword>
<protein>
    <recommendedName>
        <fullName evidence="4 8">Leucine carboxyl methyltransferase 1</fullName>
        <ecNumber evidence="3 8">2.1.1.233</ecNumber>
    </recommendedName>
</protein>
<comment type="function">
    <text evidence="8">Methylates the carboxyl group of the C-terminal leucine residue of protein phosphatase 2A catalytic subunits to form alpha-leucine ester residues.</text>
</comment>
<sequence length="281" mass="32228">MDRNEKIIRSTDYDALSCRISACKKHYLDDKYLQNVIHGLEKFLRFENKISSRRVFNGIVNSVKLPIINRGTYIRTKSIDYVIEEFLREFDGQQVQIVNLGAGSDTRAFQILASRENINWVEFDFKDSTKLKKAIITTDQVLANAVGVDFVPVDDFEIFYTELDDTLISEKYKLISIDLRDIETLKTIISTELDLNAPTLIISECMLCYTESSVSTNIIQSIRSHFTKGVFAIYDPIGGEDNFGSVMIDNLKIRNISMPSLLEFNTLEKYSQRLQELGIKD</sequence>
<gene>
    <name evidence="10" type="ORF">WICANDRAFT_79345</name>
</gene>
<evidence type="ECO:0000256" key="2">
    <source>
        <dbReference type="ARBA" id="ARBA00010703"/>
    </source>
</evidence>
<evidence type="ECO:0000313" key="10">
    <source>
        <dbReference type="EMBL" id="ODQ58798.1"/>
    </source>
</evidence>
<evidence type="ECO:0000256" key="8">
    <source>
        <dbReference type="PIRNR" id="PIRNR016305"/>
    </source>
</evidence>
<dbReference type="Pfam" id="PF04072">
    <property type="entry name" value="LCM"/>
    <property type="match status" value="1"/>
</dbReference>
<feature type="binding site" evidence="9">
    <location>
        <begin position="178"/>
        <end position="179"/>
    </location>
    <ligand>
        <name>S-adenosyl-L-methionine</name>
        <dbReference type="ChEBI" id="CHEBI:59789"/>
    </ligand>
</feature>
<evidence type="ECO:0000256" key="3">
    <source>
        <dbReference type="ARBA" id="ARBA00012834"/>
    </source>
</evidence>
<evidence type="ECO:0000256" key="9">
    <source>
        <dbReference type="PIRSR" id="PIRSR016305-1"/>
    </source>
</evidence>
<evidence type="ECO:0000256" key="7">
    <source>
        <dbReference type="ARBA" id="ARBA00022691"/>
    </source>
</evidence>
<evidence type="ECO:0000313" key="11">
    <source>
        <dbReference type="Proteomes" id="UP000094112"/>
    </source>
</evidence>
<dbReference type="InterPro" id="IPR029063">
    <property type="entry name" value="SAM-dependent_MTases_sf"/>
</dbReference>
<feature type="binding site" evidence="9">
    <location>
        <position position="101"/>
    </location>
    <ligand>
        <name>S-adenosyl-L-methionine</name>
        <dbReference type="ChEBI" id="CHEBI:59789"/>
    </ligand>
</feature>
<comment type="catalytic activity">
    <reaction evidence="1 8">
        <text>[phosphatase 2A protein]-C-terminal L-leucine + S-adenosyl-L-methionine = [phosphatase 2A protein]-C-terminal L-leucine methyl ester + S-adenosyl-L-homocysteine</text>
        <dbReference type="Rhea" id="RHEA:48544"/>
        <dbReference type="Rhea" id="RHEA-COMP:12134"/>
        <dbReference type="Rhea" id="RHEA-COMP:12135"/>
        <dbReference type="ChEBI" id="CHEBI:57856"/>
        <dbReference type="ChEBI" id="CHEBI:59789"/>
        <dbReference type="ChEBI" id="CHEBI:90516"/>
        <dbReference type="ChEBI" id="CHEBI:90517"/>
        <dbReference type="EC" id="2.1.1.233"/>
    </reaction>
</comment>
<dbReference type="AlphaFoldDB" id="A0A1E3P0F7"/>
<keyword evidence="7 8" id="KW-0949">S-adenosyl-L-methionine</keyword>
<comment type="similarity">
    <text evidence="2 8">Belongs to the methyltransferase superfamily. LCMT family.</text>
</comment>
<dbReference type="RefSeq" id="XP_019038005.1">
    <property type="nucleotide sequence ID" value="XM_019184875.1"/>
</dbReference>
<dbReference type="GO" id="GO:0018423">
    <property type="term" value="F:protein C-terminal leucine carboxyl O-methyltransferase activity"/>
    <property type="evidence" value="ECO:0007669"/>
    <property type="project" value="UniProtKB-EC"/>
</dbReference>
<dbReference type="PIRSF" id="PIRSF016305">
    <property type="entry name" value="LCM_mtfrase"/>
    <property type="match status" value="1"/>
</dbReference>
<dbReference type="EMBL" id="KV454211">
    <property type="protein sequence ID" value="ODQ58798.1"/>
    <property type="molecule type" value="Genomic_DNA"/>
</dbReference>
<organism evidence="10 11">
    <name type="scientific">Wickerhamomyces anomalus (strain ATCC 58044 / CBS 1984 / NCYC 433 / NRRL Y-366-8)</name>
    <name type="common">Yeast</name>
    <name type="synonym">Hansenula anomala</name>
    <dbReference type="NCBI Taxonomy" id="683960"/>
    <lineage>
        <taxon>Eukaryota</taxon>
        <taxon>Fungi</taxon>
        <taxon>Dikarya</taxon>
        <taxon>Ascomycota</taxon>
        <taxon>Saccharomycotina</taxon>
        <taxon>Saccharomycetes</taxon>
        <taxon>Phaffomycetales</taxon>
        <taxon>Wickerhamomycetaceae</taxon>
        <taxon>Wickerhamomyces</taxon>
    </lineage>
</organism>
<keyword evidence="6 8" id="KW-0808">Transferase</keyword>